<evidence type="ECO:0000313" key="5">
    <source>
        <dbReference type="EMBL" id="RUT29966.1"/>
    </source>
</evidence>
<dbReference type="PANTHER" id="PTHR12526:SF510">
    <property type="entry name" value="D-INOSITOL 3-PHOSPHATE GLYCOSYLTRANSFERASE"/>
    <property type="match status" value="1"/>
</dbReference>
<dbReference type="Proteomes" id="UP000281547">
    <property type="component" value="Unassembled WGS sequence"/>
</dbReference>
<dbReference type="InterPro" id="IPR001296">
    <property type="entry name" value="Glyco_trans_1"/>
</dbReference>
<comment type="caution">
    <text evidence="5">The sequence shown here is derived from an EMBL/GenBank/DDBJ whole genome shotgun (WGS) entry which is preliminary data.</text>
</comment>
<evidence type="ECO:0000313" key="6">
    <source>
        <dbReference type="Proteomes" id="UP000281547"/>
    </source>
</evidence>
<keyword evidence="1" id="KW-0328">Glycosyltransferase</keyword>
<accession>A0A433X7B5</accession>
<feature type="region of interest" description="Disordered" evidence="3">
    <location>
        <begin position="1"/>
        <end position="34"/>
    </location>
</feature>
<evidence type="ECO:0000256" key="3">
    <source>
        <dbReference type="SAM" id="MobiDB-lite"/>
    </source>
</evidence>
<dbReference type="Pfam" id="PF00534">
    <property type="entry name" value="Glycos_transf_1"/>
    <property type="match status" value="1"/>
</dbReference>
<evidence type="ECO:0000256" key="2">
    <source>
        <dbReference type="ARBA" id="ARBA00022679"/>
    </source>
</evidence>
<sequence length="423" mass="46298">MRTPLGLPPRSPWTMPKSLLEPSTGTLGRHSPSTSRILTGVQSKSSERPFSVIIFCHLLNDASGSPVVLRETIQALEGIEPDRVLFVGSQGYGALDDAGVPVRRYWYRRSRIRLLTLFAFAVSQLSLYRALSRADLPEDALIYVNTLLPFGAALWGARHGHRVVYHLHEVSISPRPLGWFLLRIAEKTAARVFYVSHDHRARLPIAGVPNQVLPNPISAKISKRGSATTYAPRRSGLFEVLMLASPRDYKGIPEFLALARGLERRPDIQFTLVLNADAAEIESYLPPARVPGNVTVHGRAATPEAFYATADLLVNLSRVDLWIETFGLTIAEAMAFGLPVIGPPVGGPSELISQGCEGYLVDSRDIATLDRSVTTLADEPSTALAMSEAARLRAREFTVSQFATALHAEILAMAPSAQKPRKR</sequence>
<dbReference type="AlphaFoldDB" id="A0A433X7B5"/>
<reference evidence="5 6" key="1">
    <citation type="journal article" date="2016" name="Int. J. Syst. Evol. Microbiol.">
        <title>Arsenicitalea aurantiaca gen. nov., sp. nov., a new member of the family Hyphomicrobiaceae, isolated from high-arsenic sediment.</title>
        <authorList>
            <person name="Mu Y."/>
            <person name="Zhou L."/>
            <person name="Zeng X.C."/>
            <person name="Liu L."/>
            <person name="Pan Y."/>
            <person name="Chen X."/>
            <person name="Wang J."/>
            <person name="Li S."/>
            <person name="Li W.J."/>
            <person name="Wang Y."/>
        </authorList>
    </citation>
    <scope>NUCLEOTIDE SEQUENCE [LARGE SCALE GENOMIC DNA]</scope>
    <source>
        <strain evidence="5 6">42-50</strain>
    </source>
</reference>
<dbReference type="Gene3D" id="3.40.50.2000">
    <property type="entry name" value="Glycogen Phosphorylase B"/>
    <property type="match status" value="2"/>
</dbReference>
<dbReference type="GO" id="GO:0016757">
    <property type="term" value="F:glycosyltransferase activity"/>
    <property type="evidence" value="ECO:0007669"/>
    <property type="project" value="UniProtKB-KW"/>
</dbReference>
<organism evidence="5 6">
    <name type="scientific">Arsenicitalea aurantiaca</name>
    <dbReference type="NCBI Taxonomy" id="1783274"/>
    <lineage>
        <taxon>Bacteria</taxon>
        <taxon>Pseudomonadati</taxon>
        <taxon>Pseudomonadota</taxon>
        <taxon>Alphaproteobacteria</taxon>
        <taxon>Hyphomicrobiales</taxon>
        <taxon>Devosiaceae</taxon>
        <taxon>Arsenicitalea</taxon>
    </lineage>
</organism>
<keyword evidence="6" id="KW-1185">Reference proteome</keyword>
<name>A0A433X7B5_9HYPH</name>
<dbReference type="SUPFAM" id="SSF53756">
    <property type="entry name" value="UDP-Glycosyltransferase/glycogen phosphorylase"/>
    <property type="match status" value="1"/>
</dbReference>
<dbReference type="PANTHER" id="PTHR12526">
    <property type="entry name" value="GLYCOSYLTRANSFERASE"/>
    <property type="match status" value="1"/>
</dbReference>
<keyword evidence="2 5" id="KW-0808">Transferase</keyword>
<gene>
    <name evidence="5" type="ORF">EMQ25_11535</name>
</gene>
<proteinExistence type="predicted"/>
<evidence type="ECO:0000256" key="1">
    <source>
        <dbReference type="ARBA" id="ARBA00022676"/>
    </source>
</evidence>
<dbReference type="CDD" id="cd03801">
    <property type="entry name" value="GT4_PimA-like"/>
    <property type="match status" value="1"/>
</dbReference>
<feature type="compositionally biased region" description="Polar residues" evidence="3">
    <location>
        <begin position="21"/>
        <end position="34"/>
    </location>
</feature>
<feature type="domain" description="Glycosyl transferase family 1" evidence="4">
    <location>
        <begin position="238"/>
        <end position="392"/>
    </location>
</feature>
<dbReference type="EMBL" id="RZNJ01000004">
    <property type="protein sequence ID" value="RUT29966.1"/>
    <property type="molecule type" value="Genomic_DNA"/>
</dbReference>
<evidence type="ECO:0000259" key="4">
    <source>
        <dbReference type="Pfam" id="PF00534"/>
    </source>
</evidence>
<feature type="compositionally biased region" description="Pro residues" evidence="3">
    <location>
        <begin position="1"/>
        <end position="11"/>
    </location>
</feature>
<protein>
    <submittedName>
        <fullName evidence="5">Glycosyltransferase</fullName>
    </submittedName>
</protein>